<dbReference type="SUPFAM" id="SSF56112">
    <property type="entry name" value="Protein kinase-like (PK-like)"/>
    <property type="match status" value="1"/>
</dbReference>
<dbReference type="InterPro" id="IPR001315">
    <property type="entry name" value="CARD"/>
</dbReference>
<dbReference type="PANTHER" id="PTHR44329">
    <property type="entry name" value="SERINE/THREONINE-PROTEIN KINASE TNNI3K-RELATED"/>
    <property type="match status" value="1"/>
</dbReference>
<protein>
    <submittedName>
        <fullName evidence="5">Uncharacterized protein</fullName>
    </submittedName>
</protein>
<accession>A0ABN9LD72</accession>
<keyword evidence="1" id="KW-0175">Coiled coil</keyword>
<dbReference type="SUPFAM" id="SSF47986">
    <property type="entry name" value="DEATH domain"/>
    <property type="match status" value="1"/>
</dbReference>
<dbReference type="Pfam" id="PF00619">
    <property type="entry name" value="CARD"/>
    <property type="match status" value="1"/>
</dbReference>
<feature type="compositionally biased region" description="Basic and acidic residues" evidence="2">
    <location>
        <begin position="74"/>
        <end position="89"/>
    </location>
</feature>
<dbReference type="EMBL" id="CAUEEQ010015418">
    <property type="protein sequence ID" value="CAJ0939102.1"/>
    <property type="molecule type" value="Genomic_DNA"/>
</dbReference>
<feature type="compositionally biased region" description="Polar residues" evidence="2">
    <location>
        <begin position="496"/>
        <end position="507"/>
    </location>
</feature>
<feature type="domain" description="Protein kinase" evidence="3">
    <location>
        <begin position="148"/>
        <end position="418"/>
    </location>
</feature>
<proteinExistence type="predicted"/>
<dbReference type="InterPro" id="IPR011009">
    <property type="entry name" value="Kinase-like_dom_sf"/>
</dbReference>
<comment type="caution">
    <text evidence="5">The sequence shown here is derived from an EMBL/GenBank/DDBJ whole genome shotgun (WGS) entry which is preliminary data.</text>
</comment>
<dbReference type="PANTHER" id="PTHR44329:SF143">
    <property type="entry name" value="RECEPTOR INTERACTING SERINE_THREONINE KINASE 2"/>
    <property type="match status" value="1"/>
</dbReference>
<evidence type="ECO:0000256" key="1">
    <source>
        <dbReference type="SAM" id="Coils"/>
    </source>
</evidence>
<evidence type="ECO:0000259" key="4">
    <source>
        <dbReference type="PROSITE" id="PS50209"/>
    </source>
</evidence>
<dbReference type="PROSITE" id="PS50209">
    <property type="entry name" value="CARD"/>
    <property type="match status" value="1"/>
</dbReference>
<dbReference type="Gene3D" id="1.10.533.10">
    <property type="entry name" value="Death Domain, Fas"/>
    <property type="match status" value="1"/>
</dbReference>
<sequence>MAPSQSENTSSVVNSVVKLPPVVMSGTSAGSVYELPLVDKFSKNYEDIKTTGFDWRDGDRAGRGLHRMKMGGPRPDRDAHRTGPQRDRPPQVTSVAYLQHYRIIDLTASHRNYVVVQLKEPIRSGIALSGLTLLCMAEMSLPVISQRDLKTYQIVKTSTDYVYKSTYPTTGSSVFIKLLALNGRNPRDHQAILNDVEYISRRRYESLLKIVGIFRTLNTVGIVTEWMPNGSLHALLYQRDLYPTLPLSIIIRILTDVAAGMSFLHGQHPPIMIQRLKPCNILLDAQYRAKVSDFWQSDLQKVNFSKDQQENISVEYLSPQRLQKREPTTADDVYSLGIILHETLSRKQPFSKNNPLKLVTEITRGIRPQPNIEDVIKEASLQHGQLVNLSQLMHLCWHQNPMMRPTAAVCASRLNNILQNFSKEEIQHGIDTLNKSKEKAEQQSQEQVMEFDIKFLDLGWLTRSHMTRTQSLPEESTEEDQSLCPGVKKEKRSASLPVSSSKTNIPIPTTCPDPRAARNYGLHRKVADCVSSPHLVYSRTYAETLKRNWEAILNRVTEGHLNNLIDTLRTKFVLSRDDYENIDAERTLKAKTRKCLETCSEKGEEASKMFLDSLCSRNVIYMHPRNPA</sequence>
<feature type="region of interest" description="Disordered" evidence="2">
    <location>
        <begin position="468"/>
        <end position="510"/>
    </location>
</feature>
<reference evidence="5" key="1">
    <citation type="submission" date="2023-07" db="EMBL/GenBank/DDBJ databases">
        <authorList>
            <person name="Stuckert A."/>
        </authorList>
    </citation>
    <scope>NUCLEOTIDE SEQUENCE</scope>
</reference>
<organism evidence="5 6">
    <name type="scientific">Ranitomeya imitator</name>
    <name type="common">mimic poison frog</name>
    <dbReference type="NCBI Taxonomy" id="111125"/>
    <lineage>
        <taxon>Eukaryota</taxon>
        <taxon>Metazoa</taxon>
        <taxon>Chordata</taxon>
        <taxon>Craniata</taxon>
        <taxon>Vertebrata</taxon>
        <taxon>Euteleostomi</taxon>
        <taxon>Amphibia</taxon>
        <taxon>Batrachia</taxon>
        <taxon>Anura</taxon>
        <taxon>Neobatrachia</taxon>
        <taxon>Hyloidea</taxon>
        <taxon>Dendrobatidae</taxon>
        <taxon>Dendrobatinae</taxon>
        <taxon>Ranitomeya</taxon>
    </lineage>
</organism>
<dbReference type="PROSITE" id="PS50011">
    <property type="entry name" value="PROTEIN_KINASE_DOM"/>
    <property type="match status" value="1"/>
</dbReference>
<feature type="region of interest" description="Disordered" evidence="2">
    <location>
        <begin position="62"/>
        <end position="91"/>
    </location>
</feature>
<dbReference type="Gene3D" id="1.10.510.10">
    <property type="entry name" value="Transferase(Phosphotransferase) domain 1"/>
    <property type="match status" value="1"/>
</dbReference>
<dbReference type="InterPro" id="IPR011029">
    <property type="entry name" value="DEATH-like_dom_sf"/>
</dbReference>
<evidence type="ECO:0000256" key="2">
    <source>
        <dbReference type="SAM" id="MobiDB-lite"/>
    </source>
</evidence>
<name>A0ABN9LD72_9NEOB</name>
<evidence type="ECO:0000259" key="3">
    <source>
        <dbReference type="PROSITE" id="PS50011"/>
    </source>
</evidence>
<feature type="domain" description="CARD" evidence="4">
    <location>
        <begin position="537"/>
        <end position="614"/>
    </location>
</feature>
<dbReference type="Pfam" id="PF00069">
    <property type="entry name" value="Pkinase"/>
    <property type="match status" value="1"/>
</dbReference>
<dbReference type="InterPro" id="IPR051681">
    <property type="entry name" value="Ser/Thr_Kinases-Pseudokinases"/>
</dbReference>
<feature type="coiled-coil region" evidence="1">
    <location>
        <begin position="423"/>
        <end position="450"/>
    </location>
</feature>
<evidence type="ECO:0000313" key="6">
    <source>
        <dbReference type="Proteomes" id="UP001176940"/>
    </source>
</evidence>
<gene>
    <name evidence="5" type="ORF">RIMI_LOCUS7945088</name>
</gene>
<dbReference type="InterPro" id="IPR000719">
    <property type="entry name" value="Prot_kinase_dom"/>
</dbReference>
<keyword evidence="6" id="KW-1185">Reference proteome</keyword>
<evidence type="ECO:0000313" key="5">
    <source>
        <dbReference type="EMBL" id="CAJ0939102.1"/>
    </source>
</evidence>
<dbReference type="Proteomes" id="UP001176940">
    <property type="component" value="Unassembled WGS sequence"/>
</dbReference>